<reference evidence="1" key="1">
    <citation type="submission" date="2013-12" db="EMBL/GenBank/DDBJ databases">
        <title>A Varibaculum cambriense genome reconstructed from a premature infant gut community with otherwise low bacterial novelty that shifts toward anaerobic metabolism during the third week of life.</title>
        <authorList>
            <person name="Brown C.T."/>
            <person name="Sharon I."/>
            <person name="Thomas B.C."/>
            <person name="Castelle C.J."/>
            <person name="Morowitz M.J."/>
            <person name="Banfield J.F."/>
        </authorList>
    </citation>
    <scope>NUCLEOTIDE SEQUENCE</scope>
</reference>
<evidence type="ECO:0000313" key="1">
    <source>
        <dbReference type="EMBL" id="ETJ29847.1"/>
    </source>
</evidence>
<gene>
    <name evidence="1" type="ORF">Q604_UNBC15629G0001</name>
</gene>
<protein>
    <submittedName>
        <fullName evidence="1">Uncharacterized protein</fullName>
    </submittedName>
</protein>
<comment type="caution">
    <text evidence="1">The sequence shown here is derived from an EMBL/GenBank/DDBJ whole genome shotgun (WGS) entry which is preliminary data.</text>
</comment>
<feature type="non-terminal residue" evidence="1">
    <location>
        <position position="1"/>
    </location>
</feature>
<accession>W1XHV2</accession>
<sequence>DRGRRTVGVGAGPELVQGLPLGLTAICLTPAALALRAGGCAPVWGVAALACAGMVMGLEDLTCQPAKL</sequence>
<name>W1XHV2_9ZZZZ</name>
<proteinExistence type="predicted"/>
<feature type="non-terminal residue" evidence="1">
    <location>
        <position position="68"/>
    </location>
</feature>
<organism evidence="1">
    <name type="scientific">human gut metagenome</name>
    <dbReference type="NCBI Taxonomy" id="408170"/>
    <lineage>
        <taxon>unclassified sequences</taxon>
        <taxon>metagenomes</taxon>
        <taxon>organismal metagenomes</taxon>
    </lineage>
</organism>
<dbReference type="AlphaFoldDB" id="W1XHV2"/>
<dbReference type="EMBL" id="AZMM01015629">
    <property type="protein sequence ID" value="ETJ29847.1"/>
    <property type="molecule type" value="Genomic_DNA"/>
</dbReference>